<accession>A0A2S9STL7</accession>
<evidence type="ECO:0000313" key="1">
    <source>
        <dbReference type="EMBL" id="PRM89933.1"/>
    </source>
</evidence>
<dbReference type="EMBL" id="NXGH01000012">
    <property type="protein sequence ID" value="PRM89933.1"/>
    <property type="molecule type" value="Genomic_DNA"/>
</dbReference>
<dbReference type="AlphaFoldDB" id="A0A2S9STL7"/>
<name>A0A2S9STL7_9BACT</name>
<organism evidence="1 2">
    <name type="scientific">Aliarcobacter cryaerophilus</name>
    <dbReference type="NCBI Taxonomy" id="28198"/>
    <lineage>
        <taxon>Bacteria</taxon>
        <taxon>Pseudomonadati</taxon>
        <taxon>Campylobacterota</taxon>
        <taxon>Epsilonproteobacteria</taxon>
        <taxon>Campylobacterales</taxon>
        <taxon>Arcobacteraceae</taxon>
        <taxon>Aliarcobacter</taxon>
    </lineage>
</organism>
<evidence type="ECO:0000313" key="2">
    <source>
        <dbReference type="Proteomes" id="UP000238649"/>
    </source>
</evidence>
<gene>
    <name evidence="1" type="ORF">CJ671_05445</name>
</gene>
<reference evidence="1 2" key="1">
    <citation type="submission" date="2017-09" db="EMBL/GenBank/DDBJ databases">
        <title>Reassesment of A. cryaerophilus.</title>
        <authorList>
            <person name="Perez-Cataluna A."/>
            <person name="Collado L."/>
            <person name="Salgado O."/>
            <person name="Lefinanco V."/>
            <person name="Figueras M.J."/>
        </authorList>
    </citation>
    <scope>NUCLEOTIDE SEQUENCE [LARGE SCALE GENOMIC DNA]</scope>
    <source>
        <strain evidence="1 2">LMG 9871</strain>
    </source>
</reference>
<dbReference type="RefSeq" id="WP_105911707.1">
    <property type="nucleotide sequence ID" value="NZ_NXGH01000012.1"/>
</dbReference>
<dbReference type="Proteomes" id="UP000238649">
    <property type="component" value="Unassembled WGS sequence"/>
</dbReference>
<comment type="caution">
    <text evidence="1">The sequence shown here is derived from an EMBL/GenBank/DDBJ whole genome shotgun (WGS) entry which is preliminary data.</text>
</comment>
<sequence length="72" mass="8405">MFFNNSSNSDVLQNLDQIEKYLNNEINYITITSSKKSSQISQKIANICELINKKNDEELQIFGEIMLIWDCK</sequence>
<proteinExistence type="predicted"/>
<protein>
    <submittedName>
        <fullName evidence="1">Uncharacterized protein</fullName>
    </submittedName>
</protein>